<accession>A0A1F5RJP3</accession>
<dbReference type="Gene3D" id="3.40.630.30">
    <property type="match status" value="1"/>
</dbReference>
<evidence type="ECO:0000259" key="1">
    <source>
        <dbReference type="PROSITE" id="PS51186"/>
    </source>
</evidence>
<dbReference type="PANTHER" id="PTHR43415:SF3">
    <property type="entry name" value="GNAT-FAMILY ACETYLTRANSFERASE"/>
    <property type="match status" value="1"/>
</dbReference>
<evidence type="ECO:0000313" key="2">
    <source>
        <dbReference type="EMBL" id="OGF14609.1"/>
    </source>
</evidence>
<dbReference type="Proteomes" id="UP000177691">
    <property type="component" value="Unassembled WGS sequence"/>
</dbReference>
<dbReference type="Pfam" id="PF13302">
    <property type="entry name" value="Acetyltransf_3"/>
    <property type="match status" value="1"/>
</dbReference>
<dbReference type="AlphaFoldDB" id="A0A1F5RJP3"/>
<organism evidence="2 3">
    <name type="scientific">Candidatus Falkowbacteria bacterium RIFCSPHIGHO2_02_FULL_45_15</name>
    <dbReference type="NCBI Taxonomy" id="1797987"/>
    <lineage>
        <taxon>Bacteria</taxon>
        <taxon>Candidatus Falkowiibacteriota</taxon>
    </lineage>
</organism>
<reference evidence="2 3" key="1">
    <citation type="journal article" date="2016" name="Nat. Commun.">
        <title>Thousands of microbial genomes shed light on interconnected biogeochemical processes in an aquifer system.</title>
        <authorList>
            <person name="Anantharaman K."/>
            <person name="Brown C.T."/>
            <person name="Hug L.A."/>
            <person name="Sharon I."/>
            <person name="Castelle C.J."/>
            <person name="Probst A.J."/>
            <person name="Thomas B.C."/>
            <person name="Singh A."/>
            <person name="Wilkins M.J."/>
            <person name="Karaoz U."/>
            <person name="Brodie E.L."/>
            <person name="Williams K.H."/>
            <person name="Hubbard S.S."/>
            <person name="Banfield J.F."/>
        </authorList>
    </citation>
    <scope>NUCLEOTIDE SEQUENCE [LARGE SCALE GENOMIC DNA]</scope>
</reference>
<feature type="domain" description="N-acetyltransferase" evidence="1">
    <location>
        <begin position="1"/>
        <end position="118"/>
    </location>
</feature>
<protein>
    <recommendedName>
        <fullName evidence="1">N-acetyltransferase domain-containing protein</fullName>
    </recommendedName>
</protein>
<dbReference type="InterPro" id="IPR016181">
    <property type="entry name" value="Acyl_CoA_acyltransferase"/>
</dbReference>
<dbReference type="PROSITE" id="PS51186">
    <property type="entry name" value="GNAT"/>
    <property type="match status" value="1"/>
</dbReference>
<dbReference type="SUPFAM" id="SSF55729">
    <property type="entry name" value="Acyl-CoA N-acyltransferases (Nat)"/>
    <property type="match status" value="1"/>
</dbReference>
<dbReference type="EMBL" id="MFFU01000062">
    <property type="protein sequence ID" value="OGF14609.1"/>
    <property type="molecule type" value="Genomic_DNA"/>
</dbReference>
<dbReference type="InterPro" id="IPR000182">
    <property type="entry name" value="GNAT_dom"/>
</dbReference>
<sequence length="140" mass="16526">MKDLKSFLINFSKSEDKHLAIIITKENKHIGNIFIIFLDKPSKYGELTIMIGDSDEWGKGYAQEAIALAADFSFKQLDLYRLEANSSNPAFNRLIKKLGWTFEGYARQAFLEKNKFYDVWRWSILKPEWQKLRQQHFSKK</sequence>
<dbReference type="PANTHER" id="PTHR43415">
    <property type="entry name" value="SPERMIDINE N(1)-ACETYLTRANSFERASE"/>
    <property type="match status" value="1"/>
</dbReference>
<evidence type="ECO:0000313" key="3">
    <source>
        <dbReference type="Proteomes" id="UP000177691"/>
    </source>
</evidence>
<gene>
    <name evidence="2" type="ORF">A3D54_01555</name>
</gene>
<dbReference type="GO" id="GO:0016747">
    <property type="term" value="F:acyltransferase activity, transferring groups other than amino-acyl groups"/>
    <property type="evidence" value="ECO:0007669"/>
    <property type="project" value="InterPro"/>
</dbReference>
<proteinExistence type="predicted"/>
<comment type="caution">
    <text evidence="2">The sequence shown here is derived from an EMBL/GenBank/DDBJ whole genome shotgun (WGS) entry which is preliminary data.</text>
</comment>
<name>A0A1F5RJP3_9BACT</name>